<proteinExistence type="predicted"/>
<organism evidence="2 3">
    <name type="scientific">Corchorus olitorius</name>
    <dbReference type="NCBI Taxonomy" id="93759"/>
    <lineage>
        <taxon>Eukaryota</taxon>
        <taxon>Viridiplantae</taxon>
        <taxon>Streptophyta</taxon>
        <taxon>Embryophyta</taxon>
        <taxon>Tracheophyta</taxon>
        <taxon>Spermatophyta</taxon>
        <taxon>Magnoliopsida</taxon>
        <taxon>eudicotyledons</taxon>
        <taxon>Gunneridae</taxon>
        <taxon>Pentapetalae</taxon>
        <taxon>rosids</taxon>
        <taxon>malvids</taxon>
        <taxon>Malvales</taxon>
        <taxon>Malvaceae</taxon>
        <taxon>Grewioideae</taxon>
        <taxon>Apeibeae</taxon>
        <taxon>Corchorus</taxon>
    </lineage>
</organism>
<evidence type="ECO:0000256" key="1">
    <source>
        <dbReference type="SAM" id="Coils"/>
    </source>
</evidence>
<evidence type="ECO:0000313" key="3">
    <source>
        <dbReference type="Proteomes" id="UP000187203"/>
    </source>
</evidence>
<accession>A0A1R3GEF0</accession>
<name>A0A1R3GEF0_9ROSI</name>
<keyword evidence="1" id="KW-0175">Coiled coil</keyword>
<dbReference type="EMBL" id="AWUE01022747">
    <property type="protein sequence ID" value="OMO56443.1"/>
    <property type="molecule type" value="Genomic_DNA"/>
</dbReference>
<reference evidence="3" key="1">
    <citation type="submission" date="2013-09" db="EMBL/GenBank/DDBJ databases">
        <title>Corchorus olitorius genome sequencing.</title>
        <authorList>
            <person name="Alam M."/>
            <person name="Haque M.S."/>
            <person name="Islam M.S."/>
            <person name="Emdad E.M."/>
            <person name="Islam M.M."/>
            <person name="Ahmed B."/>
            <person name="Halim A."/>
            <person name="Hossen Q.M.M."/>
            <person name="Hossain M.Z."/>
            <person name="Ahmed R."/>
            <person name="Khan M.M."/>
            <person name="Islam R."/>
            <person name="Rashid M.M."/>
            <person name="Khan S.A."/>
            <person name="Rahman M.S."/>
            <person name="Alam M."/>
            <person name="Yahiya A.S."/>
            <person name="Khan M.S."/>
            <person name="Azam M.S."/>
            <person name="Haque T."/>
            <person name="Lashkar M.Z.H."/>
            <person name="Akhand A.I."/>
            <person name="Morshed G."/>
            <person name="Roy S."/>
            <person name="Uddin K.S."/>
            <person name="Rabeya T."/>
            <person name="Hossain A.S."/>
            <person name="Chowdhury A."/>
            <person name="Snigdha A.R."/>
            <person name="Mortoza M.S."/>
            <person name="Matin S.A."/>
            <person name="Hoque S.M.E."/>
            <person name="Islam M.K."/>
            <person name="Roy D.K."/>
            <person name="Haider R."/>
            <person name="Moosa M.M."/>
            <person name="Elias S.M."/>
            <person name="Hasan A.M."/>
            <person name="Jahan S."/>
            <person name="Shafiuddin M."/>
            <person name="Mahmood N."/>
            <person name="Shommy N.S."/>
        </authorList>
    </citation>
    <scope>NUCLEOTIDE SEQUENCE [LARGE SCALE GENOMIC DNA]</scope>
    <source>
        <strain evidence="3">cv. O-4</strain>
    </source>
</reference>
<feature type="coiled-coil region" evidence="1">
    <location>
        <begin position="56"/>
        <end position="93"/>
    </location>
</feature>
<gene>
    <name evidence="2" type="ORF">COLO4_35638</name>
</gene>
<protein>
    <submittedName>
        <fullName evidence="2">Uncharacterized protein</fullName>
    </submittedName>
</protein>
<dbReference type="AlphaFoldDB" id="A0A1R3GEF0"/>
<evidence type="ECO:0000313" key="2">
    <source>
        <dbReference type="EMBL" id="OMO56443.1"/>
    </source>
</evidence>
<comment type="caution">
    <text evidence="2">The sequence shown here is derived from an EMBL/GenBank/DDBJ whole genome shotgun (WGS) entry which is preliminary data.</text>
</comment>
<sequence length="105" mass="11816">MVENFGLVLGKKRNYTRGLGFKGMTSAIEERTRLLAENEASKKRVDDLDVEVVKLNEISQRQNDQIQAQQNVLERQDRQVRKLSAALAQLVKSGVLSSTDEEVDA</sequence>
<dbReference type="Proteomes" id="UP000187203">
    <property type="component" value="Unassembled WGS sequence"/>
</dbReference>
<keyword evidence="3" id="KW-1185">Reference proteome</keyword>
<dbReference type="OrthoDB" id="1958106at2759"/>